<dbReference type="Gene3D" id="2.40.50.140">
    <property type="entry name" value="Nucleic acid-binding proteins"/>
    <property type="match status" value="1"/>
</dbReference>
<keyword evidence="3 5" id="KW-1133">Transmembrane helix</keyword>
<feature type="chain" id="PRO_5041220285" evidence="6">
    <location>
        <begin position="23"/>
        <end position="436"/>
    </location>
</feature>
<feature type="transmembrane region" description="Helical" evidence="5">
    <location>
        <begin position="240"/>
        <end position="257"/>
    </location>
</feature>
<dbReference type="CDD" id="cd07020">
    <property type="entry name" value="Clp_protease_NfeD_1"/>
    <property type="match status" value="1"/>
</dbReference>
<dbReference type="GO" id="GO:0016020">
    <property type="term" value="C:membrane"/>
    <property type="evidence" value="ECO:0007669"/>
    <property type="project" value="UniProtKB-SubCell"/>
</dbReference>
<feature type="domain" description="NfeD1b N-terminal" evidence="9">
    <location>
        <begin position="32"/>
        <end position="190"/>
    </location>
</feature>
<evidence type="ECO:0000256" key="1">
    <source>
        <dbReference type="ARBA" id="ARBA00004141"/>
    </source>
</evidence>
<evidence type="ECO:0000256" key="6">
    <source>
        <dbReference type="SAM" id="SignalP"/>
    </source>
</evidence>
<dbReference type="SUPFAM" id="SSF141322">
    <property type="entry name" value="NfeD domain-like"/>
    <property type="match status" value="1"/>
</dbReference>
<evidence type="ECO:0000256" key="5">
    <source>
        <dbReference type="SAM" id="Phobius"/>
    </source>
</evidence>
<gene>
    <name evidence="10" type="ORF">MRX98_18420</name>
</gene>
<dbReference type="InterPro" id="IPR029045">
    <property type="entry name" value="ClpP/crotonase-like_dom_sf"/>
</dbReference>
<dbReference type="RefSeq" id="WP_246913517.1">
    <property type="nucleotide sequence ID" value="NZ_JALJRB010000028.1"/>
</dbReference>
<comment type="subcellular location">
    <subcellularLocation>
        <location evidence="1">Membrane</location>
        <topology evidence="1">Multi-pass membrane protein</topology>
    </subcellularLocation>
</comment>
<dbReference type="InterPro" id="IPR012340">
    <property type="entry name" value="NA-bd_OB-fold"/>
</dbReference>
<dbReference type="InterPro" id="IPR056739">
    <property type="entry name" value="NfeD_membrane"/>
</dbReference>
<dbReference type="InterPro" id="IPR052165">
    <property type="entry name" value="Membrane_assoc_protease"/>
</dbReference>
<organism evidence="10 11">
    <name type="scientific">Desulfatitalea alkaliphila</name>
    <dbReference type="NCBI Taxonomy" id="2929485"/>
    <lineage>
        <taxon>Bacteria</taxon>
        <taxon>Pseudomonadati</taxon>
        <taxon>Thermodesulfobacteriota</taxon>
        <taxon>Desulfobacteria</taxon>
        <taxon>Desulfobacterales</taxon>
        <taxon>Desulfosarcinaceae</taxon>
        <taxon>Desulfatitalea</taxon>
    </lineage>
</organism>
<protein>
    <submittedName>
        <fullName evidence="10">Nodulation protein NfeD</fullName>
    </submittedName>
</protein>
<feature type="domain" description="NfeD integral membrane" evidence="8">
    <location>
        <begin position="240"/>
        <end position="356"/>
    </location>
</feature>
<evidence type="ECO:0000259" key="7">
    <source>
        <dbReference type="Pfam" id="PF01957"/>
    </source>
</evidence>
<sequence length="436" mass="45948">MRWIALCITALMLLMLPTLGGAVEEADRGQIMTVTVADPIGPGVAEFIEDAIETASTHQAASLVILLDTPGGSVEAMRKIVQAIYGSLVPVVVYVSPSGARAASAGVMITMAADIAAMAPGTNIGAAHPVGAGGQGLDETMAEKVVSDLVAFTKGIAERRNRNAEWAEKAVRESVSVTADEALELNVIDLVATDLDDLIAQLQGREVSDKGVVLELEGLQVVEIEPNLRTRILKIISDPNIAYILFMIGLAGLYFELSNPGAIFPGVVGAIALILAFFAFQTLPVNIAGILLILLSAVLFILEIKVTSYGMLSVAGVISMLLGSMMLFKGAGPEFQVAWRVMIPTVTAISGFFIMAVTLVVRAHVRRPYTGSEGLVGEVGLVKQVNGAEGKVQVHGELWRARFDGPVQLGDKVRVTAVEGLVLTARPADEAGGRNR</sequence>
<evidence type="ECO:0000313" key="11">
    <source>
        <dbReference type="Proteomes" id="UP001165427"/>
    </source>
</evidence>
<evidence type="ECO:0000259" key="9">
    <source>
        <dbReference type="Pfam" id="PF25145"/>
    </source>
</evidence>
<dbReference type="SUPFAM" id="SSF52096">
    <property type="entry name" value="ClpP/crotonase"/>
    <property type="match status" value="1"/>
</dbReference>
<dbReference type="AlphaFoldDB" id="A0AA41URQ8"/>
<dbReference type="Gene3D" id="3.90.226.10">
    <property type="entry name" value="2-enoyl-CoA Hydratase, Chain A, domain 1"/>
    <property type="match status" value="1"/>
</dbReference>
<evidence type="ECO:0000256" key="4">
    <source>
        <dbReference type="ARBA" id="ARBA00023136"/>
    </source>
</evidence>
<evidence type="ECO:0000313" key="10">
    <source>
        <dbReference type="EMBL" id="MCJ8502558.1"/>
    </source>
</evidence>
<keyword evidence="4 5" id="KW-0472">Membrane</keyword>
<dbReference type="EMBL" id="JALJRB010000028">
    <property type="protein sequence ID" value="MCJ8502558.1"/>
    <property type="molecule type" value="Genomic_DNA"/>
</dbReference>
<comment type="caution">
    <text evidence="10">The sequence shown here is derived from an EMBL/GenBank/DDBJ whole genome shotgun (WGS) entry which is preliminary data.</text>
</comment>
<keyword evidence="6" id="KW-0732">Signal</keyword>
<proteinExistence type="predicted"/>
<dbReference type="Pfam" id="PF01957">
    <property type="entry name" value="NfeD"/>
    <property type="match status" value="1"/>
</dbReference>
<reference evidence="10" key="1">
    <citation type="submission" date="2022-04" db="EMBL/GenBank/DDBJ databases">
        <title>Desulfatitalea alkaliphila sp. nov., a novel anaerobic sulfate-reducing bacterium isolated from terrestrial mud volcano, Taman Peninsula, Russia.</title>
        <authorList>
            <person name="Khomyakova M.A."/>
            <person name="Merkel A.Y."/>
            <person name="Slobodkin A.I."/>
        </authorList>
    </citation>
    <scope>NUCLEOTIDE SEQUENCE</scope>
    <source>
        <strain evidence="10">M08but</strain>
    </source>
</reference>
<evidence type="ECO:0000256" key="2">
    <source>
        <dbReference type="ARBA" id="ARBA00022692"/>
    </source>
</evidence>
<dbReference type="Pfam" id="PF25145">
    <property type="entry name" value="NfeD1b_N"/>
    <property type="match status" value="1"/>
</dbReference>
<keyword evidence="2 5" id="KW-0812">Transmembrane</keyword>
<dbReference type="PANTHER" id="PTHR33507">
    <property type="entry name" value="INNER MEMBRANE PROTEIN YBBJ"/>
    <property type="match status" value="1"/>
</dbReference>
<feature type="transmembrane region" description="Helical" evidence="5">
    <location>
        <begin position="337"/>
        <end position="361"/>
    </location>
</feature>
<name>A0AA41URQ8_9BACT</name>
<dbReference type="InterPro" id="IPR002810">
    <property type="entry name" value="NfeD-like_C"/>
</dbReference>
<dbReference type="InterPro" id="IPR056738">
    <property type="entry name" value="NfeD1b_N"/>
</dbReference>
<evidence type="ECO:0000256" key="3">
    <source>
        <dbReference type="ARBA" id="ARBA00022989"/>
    </source>
</evidence>
<dbReference type="PANTHER" id="PTHR33507:SF4">
    <property type="entry name" value="NODULATION COMPETITIVENESS PROTEIN NFED"/>
    <property type="match status" value="1"/>
</dbReference>
<accession>A0AA41URQ8</accession>
<dbReference type="Pfam" id="PF24961">
    <property type="entry name" value="NfeD_membrane"/>
    <property type="match status" value="1"/>
</dbReference>
<feature type="domain" description="NfeD-like C-terminal" evidence="7">
    <location>
        <begin position="373"/>
        <end position="424"/>
    </location>
</feature>
<evidence type="ECO:0000259" key="8">
    <source>
        <dbReference type="Pfam" id="PF24961"/>
    </source>
</evidence>
<dbReference type="Proteomes" id="UP001165427">
    <property type="component" value="Unassembled WGS sequence"/>
</dbReference>
<keyword evidence="11" id="KW-1185">Reference proteome</keyword>
<feature type="transmembrane region" description="Helical" evidence="5">
    <location>
        <begin position="262"/>
        <end position="279"/>
    </location>
</feature>
<feature type="transmembrane region" description="Helical" evidence="5">
    <location>
        <begin position="309"/>
        <end position="331"/>
    </location>
</feature>
<feature type="signal peptide" evidence="6">
    <location>
        <begin position="1"/>
        <end position="22"/>
    </location>
</feature>